<evidence type="ECO:0000256" key="10">
    <source>
        <dbReference type="ARBA" id="ARBA00022989"/>
    </source>
</evidence>
<dbReference type="EC" id="2.7.13.3" evidence="3"/>
<dbReference type="EMBL" id="JACIET010000002">
    <property type="protein sequence ID" value="MBB4013617.1"/>
    <property type="molecule type" value="Genomic_DNA"/>
</dbReference>
<keyword evidence="6 13" id="KW-0812">Transmembrane</keyword>
<evidence type="ECO:0000256" key="11">
    <source>
        <dbReference type="ARBA" id="ARBA00023012"/>
    </source>
</evidence>
<dbReference type="SUPFAM" id="SSF47384">
    <property type="entry name" value="Homodimeric domain of signal transducing histidine kinase"/>
    <property type="match status" value="1"/>
</dbReference>
<feature type="transmembrane region" description="Helical" evidence="13">
    <location>
        <begin position="12"/>
        <end position="35"/>
    </location>
</feature>
<evidence type="ECO:0000259" key="14">
    <source>
        <dbReference type="PROSITE" id="PS50109"/>
    </source>
</evidence>
<evidence type="ECO:0000256" key="6">
    <source>
        <dbReference type="ARBA" id="ARBA00022692"/>
    </source>
</evidence>
<evidence type="ECO:0000256" key="2">
    <source>
        <dbReference type="ARBA" id="ARBA00004141"/>
    </source>
</evidence>
<dbReference type="InterPro" id="IPR003594">
    <property type="entry name" value="HATPase_dom"/>
</dbReference>
<keyword evidence="4" id="KW-0597">Phosphoprotein</keyword>
<dbReference type="GO" id="GO:0000155">
    <property type="term" value="F:phosphorelay sensor kinase activity"/>
    <property type="evidence" value="ECO:0007669"/>
    <property type="project" value="InterPro"/>
</dbReference>
<evidence type="ECO:0000256" key="13">
    <source>
        <dbReference type="SAM" id="Phobius"/>
    </source>
</evidence>
<evidence type="ECO:0000256" key="4">
    <source>
        <dbReference type="ARBA" id="ARBA00022553"/>
    </source>
</evidence>
<keyword evidence="7" id="KW-0547">Nucleotide-binding</keyword>
<dbReference type="PANTHER" id="PTHR45436">
    <property type="entry name" value="SENSOR HISTIDINE KINASE YKOH"/>
    <property type="match status" value="1"/>
</dbReference>
<dbReference type="CDD" id="cd00082">
    <property type="entry name" value="HisKA"/>
    <property type="match status" value="1"/>
</dbReference>
<dbReference type="Gene3D" id="1.10.287.130">
    <property type="match status" value="1"/>
</dbReference>
<keyword evidence="16" id="KW-1185">Reference proteome</keyword>
<reference evidence="15 16" key="1">
    <citation type="submission" date="2020-08" db="EMBL/GenBank/DDBJ databases">
        <title>Genomic Encyclopedia of Type Strains, Phase IV (KMG-IV): sequencing the most valuable type-strain genomes for metagenomic binning, comparative biology and taxonomic classification.</title>
        <authorList>
            <person name="Goeker M."/>
        </authorList>
    </citation>
    <scope>NUCLEOTIDE SEQUENCE [LARGE SCALE GENOMIC DNA]</scope>
    <source>
        <strain evidence="15 16">DSM 106739</strain>
    </source>
</reference>
<dbReference type="PRINTS" id="PR00344">
    <property type="entry name" value="BCTRLSENSOR"/>
</dbReference>
<dbReference type="SMART" id="SM00388">
    <property type="entry name" value="HisKA"/>
    <property type="match status" value="1"/>
</dbReference>
<dbReference type="PROSITE" id="PS50109">
    <property type="entry name" value="HIS_KIN"/>
    <property type="match status" value="1"/>
</dbReference>
<dbReference type="PANTHER" id="PTHR45436:SF14">
    <property type="entry name" value="SENSOR PROTEIN QSEC"/>
    <property type="match status" value="1"/>
</dbReference>
<dbReference type="Gene3D" id="3.30.565.10">
    <property type="entry name" value="Histidine kinase-like ATPase, C-terminal domain"/>
    <property type="match status" value="1"/>
</dbReference>
<dbReference type="GO" id="GO:0005886">
    <property type="term" value="C:plasma membrane"/>
    <property type="evidence" value="ECO:0007669"/>
    <property type="project" value="TreeGrafter"/>
</dbReference>
<dbReference type="InterPro" id="IPR004358">
    <property type="entry name" value="Sig_transdc_His_kin-like_C"/>
</dbReference>
<accession>A0A840BTD4</accession>
<keyword evidence="9" id="KW-0067">ATP-binding</keyword>
<dbReference type="InterPro" id="IPR005467">
    <property type="entry name" value="His_kinase_dom"/>
</dbReference>
<evidence type="ECO:0000256" key="12">
    <source>
        <dbReference type="ARBA" id="ARBA00023136"/>
    </source>
</evidence>
<comment type="subcellular location">
    <subcellularLocation>
        <location evidence="2">Membrane</location>
        <topology evidence="2">Multi-pass membrane protein</topology>
    </subcellularLocation>
</comment>
<comment type="catalytic activity">
    <reaction evidence="1">
        <text>ATP + protein L-histidine = ADP + protein N-phospho-L-histidine.</text>
        <dbReference type="EC" id="2.7.13.3"/>
    </reaction>
</comment>
<gene>
    <name evidence="15" type="ORF">GGR36_002963</name>
</gene>
<sequence length="434" mass="46958">MSVRRPSIRITVLGWQLGAMLLLGSVAVMAAYTLAVRSFDALRYLELSQIADAVARHGIERQNSDEEDQPGDFLSQVWGASGKLLYTSHSPAAPRPAKSGEVDFHYDDRSWHGFVRTYQGQTILVARESGARRELFERISLPLLTVLAGLTLLLTVILGLRVSRALAPLSDLRAALSTRDPASLNPLPTEQSPRELLPLVGTLNHLLERIGAVLDGQRRFIADAAHELRTPVTAIRLYAQLAQRAETAQERDRAIANIEASCTRAAHLVEQLLALARLDPDHLPGVAPVRLDTLARDGVVGLSALAEARHIDLGLGESAEATVQGSESELRMLINNLIDNAVRYTPAGGQVDVSVAATASEVALCVEDSGPGIPPEEHERVFERFRRLAGADQPGTGLGLAIVKNVAERHGAQVRLENRAEGGLRVRVVWPLAA</sequence>
<dbReference type="InterPro" id="IPR003661">
    <property type="entry name" value="HisK_dim/P_dom"/>
</dbReference>
<dbReference type="AlphaFoldDB" id="A0A840BTD4"/>
<dbReference type="SMART" id="SM00387">
    <property type="entry name" value="HATPase_c"/>
    <property type="match status" value="1"/>
</dbReference>
<dbReference type="GO" id="GO:0005524">
    <property type="term" value="F:ATP binding"/>
    <property type="evidence" value="ECO:0007669"/>
    <property type="project" value="UniProtKB-KW"/>
</dbReference>
<keyword evidence="5" id="KW-0808">Transferase</keyword>
<evidence type="ECO:0000256" key="5">
    <source>
        <dbReference type="ARBA" id="ARBA00022679"/>
    </source>
</evidence>
<evidence type="ECO:0000256" key="9">
    <source>
        <dbReference type="ARBA" id="ARBA00022840"/>
    </source>
</evidence>
<evidence type="ECO:0000256" key="7">
    <source>
        <dbReference type="ARBA" id="ARBA00022741"/>
    </source>
</evidence>
<comment type="caution">
    <text evidence="15">The sequence shown here is derived from an EMBL/GenBank/DDBJ whole genome shotgun (WGS) entry which is preliminary data.</text>
</comment>
<dbReference type="Pfam" id="PF00512">
    <property type="entry name" value="HisKA"/>
    <property type="match status" value="1"/>
</dbReference>
<evidence type="ECO:0000256" key="8">
    <source>
        <dbReference type="ARBA" id="ARBA00022777"/>
    </source>
</evidence>
<organism evidence="15 16">
    <name type="scientific">Niveibacterium umoris</name>
    <dbReference type="NCBI Taxonomy" id="1193620"/>
    <lineage>
        <taxon>Bacteria</taxon>
        <taxon>Pseudomonadati</taxon>
        <taxon>Pseudomonadota</taxon>
        <taxon>Betaproteobacteria</taxon>
        <taxon>Rhodocyclales</taxon>
        <taxon>Rhodocyclaceae</taxon>
        <taxon>Niveibacterium</taxon>
    </lineage>
</organism>
<dbReference type="InterPro" id="IPR036097">
    <property type="entry name" value="HisK_dim/P_sf"/>
</dbReference>
<keyword evidence="8 15" id="KW-0418">Kinase</keyword>
<dbReference type="RefSeq" id="WP_183635531.1">
    <property type="nucleotide sequence ID" value="NZ_BAABLE010000005.1"/>
</dbReference>
<dbReference type="Proteomes" id="UP000561045">
    <property type="component" value="Unassembled WGS sequence"/>
</dbReference>
<protein>
    <recommendedName>
        <fullName evidence="3">histidine kinase</fullName>
        <ecNumber evidence="3">2.7.13.3</ecNumber>
    </recommendedName>
</protein>
<evidence type="ECO:0000313" key="15">
    <source>
        <dbReference type="EMBL" id="MBB4013617.1"/>
    </source>
</evidence>
<name>A0A840BTD4_9RHOO</name>
<keyword evidence="11" id="KW-0902">Two-component regulatory system</keyword>
<keyword evidence="10 13" id="KW-1133">Transmembrane helix</keyword>
<evidence type="ECO:0000256" key="3">
    <source>
        <dbReference type="ARBA" id="ARBA00012438"/>
    </source>
</evidence>
<dbReference type="SUPFAM" id="SSF55874">
    <property type="entry name" value="ATPase domain of HSP90 chaperone/DNA topoisomerase II/histidine kinase"/>
    <property type="match status" value="1"/>
</dbReference>
<keyword evidence="12 13" id="KW-0472">Membrane</keyword>
<evidence type="ECO:0000256" key="1">
    <source>
        <dbReference type="ARBA" id="ARBA00000085"/>
    </source>
</evidence>
<feature type="domain" description="Histidine kinase" evidence="14">
    <location>
        <begin position="223"/>
        <end position="434"/>
    </location>
</feature>
<dbReference type="InterPro" id="IPR050428">
    <property type="entry name" value="TCS_sensor_his_kinase"/>
</dbReference>
<dbReference type="Pfam" id="PF02518">
    <property type="entry name" value="HATPase_c"/>
    <property type="match status" value="1"/>
</dbReference>
<dbReference type="InterPro" id="IPR036890">
    <property type="entry name" value="HATPase_C_sf"/>
</dbReference>
<proteinExistence type="predicted"/>
<evidence type="ECO:0000313" key="16">
    <source>
        <dbReference type="Proteomes" id="UP000561045"/>
    </source>
</evidence>